<keyword evidence="1" id="KW-0175">Coiled coil</keyword>
<evidence type="ECO:0000313" key="3">
    <source>
        <dbReference type="EMBL" id="KAJ1151913.1"/>
    </source>
</evidence>
<comment type="caution">
    <text evidence="3">The sequence shown here is derived from an EMBL/GenBank/DDBJ whole genome shotgun (WGS) entry which is preliminary data.</text>
</comment>
<sequence>MLTWPSRGPAGDKVSKSDVEQSSEKEDLDSPVTRTFLEALFASFCNALQMVMKDLSSDLQEVRRDLDDVSERVSALEDKDSGCSEEIEWLQQEIIWLQDQQLDLQAQSEDLEKHSRRKHIRIWGVQTNTEGTDLEEYTTAHFLHILGDTPEKEIKLNILHHVGLPRPAKSPRRHIGVCARLPTS</sequence>
<gene>
    <name evidence="3" type="ORF">NDU88_004692</name>
</gene>
<dbReference type="EMBL" id="JANPWB010000009">
    <property type="protein sequence ID" value="KAJ1151913.1"/>
    <property type="molecule type" value="Genomic_DNA"/>
</dbReference>
<organism evidence="3 4">
    <name type="scientific">Pleurodeles waltl</name>
    <name type="common">Iberian ribbed newt</name>
    <dbReference type="NCBI Taxonomy" id="8319"/>
    <lineage>
        <taxon>Eukaryota</taxon>
        <taxon>Metazoa</taxon>
        <taxon>Chordata</taxon>
        <taxon>Craniata</taxon>
        <taxon>Vertebrata</taxon>
        <taxon>Euteleostomi</taxon>
        <taxon>Amphibia</taxon>
        <taxon>Batrachia</taxon>
        <taxon>Caudata</taxon>
        <taxon>Salamandroidea</taxon>
        <taxon>Salamandridae</taxon>
        <taxon>Pleurodelinae</taxon>
        <taxon>Pleurodeles</taxon>
    </lineage>
</organism>
<dbReference type="Proteomes" id="UP001066276">
    <property type="component" value="Chromosome 5"/>
</dbReference>
<evidence type="ECO:0000256" key="2">
    <source>
        <dbReference type="SAM" id="MobiDB-lite"/>
    </source>
</evidence>
<keyword evidence="4" id="KW-1185">Reference proteome</keyword>
<name>A0AAV7RIU2_PLEWA</name>
<feature type="compositionally biased region" description="Basic and acidic residues" evidence="2">
    <location>
        <begin position="13"/>
        <end position="25"/>
    </location>
</feature>
<evidence type="ECO:0000313" key="4">
    <source>
        <dbReference type="Proteomes" id="UP001066276"/>
    </source>
</evidence>
<dbReference type="AlphaFoldDB" id="A0AAV7RIU2"/>
<evidence type="ECO:0000256" key="1">
    <source>
        <dbReference type="SAM" id="Coils"/>
    </source>
</evidence>
<feature type="region of interest" description="Disordered" evidence="2">
    <location>
        <begin position="1"/>
        <end position="28"/>
    </location>
</feature>
<accession>A0AAV7RIU2</accession>
<feature type="coiled-coil region" evidence="1">
    <location>
        <begin position="45"/>
        <end position="117"/>
    </location>
</feature>
<reference evidence="3" key="1">
    <citation type="journal article" date="2022" name="bioRxiv">
        <title>Sequencing and chromosome-scale assembly of the giantPleurodeles waltlgenome.</title>
        <authorList>
            <person name="Brown T."/>
            <person name="Elewa A."/>
            <person name="Iarovenko S."/>
            <person name="Subramanian E."/>
            <person name="Araus A.J."/>
            <person name="Petzold A."/>
            <person name="Susuki M."/>
            <person name="Suzuki K.-i.T."/>
            <person name="Hayashi T."/>
            <person name="Toyoda A."/>
            <person name="Oliveira C."/>
            <person name="Osipova E."/>
            <person name="Leigh N.D."/>
            <person name="Simon A."/>
            <person name="Yun M.H."/>
        </authorList>
    </citation>
    <scope>NUCLEOTIDE SEQUENCE</scope>
    <source>
        <strain evidence="3">20211129_DDA</strain>
        <tissue evidence="3">Liver</tissue>
    </source>
</reference>
<proteinExistence type="predicted"/>
<protein>
    <submittedName>
        <fullName evidence="3">Uncharacterized protein</fullName>
    </submittedName>
</protein>